<evidence type="ECO:0000313" key="1">
    <source>
        <dbReference type="Proteomes" id="UP000887540"/>
    </source>
</evidence>
<organism evidence="1 2">
    <name type="scientific">Acrobeloides nanus</name>
    <dbReference type="NCBI Taxonomy" id="290746"/>
    <lineage>
        <taxon>Eukaryota</taxon>
        <taxon>Metazoa</taxon>
        <taxon>Ecdysozoa</taxon>
        <taxon>Nematoda</taxon>
        <taxon>Chromadorea</taxon>
        <taxon>Rhabditida</taxon>
        <taxon>Tylenchina</taxon>
        <taxon>Cephalobomorpha</taxon>
        <taxon>Cephaloboidea</taxon>
        <taxon>Cephalobidae</taxon>
        <taxon>Acrobeloides</taxon>
    </lineage>
</organism>
<keyword evidence="1" id="KW-1185">Reference proteome</keyword>
<protein>
    <submittedName>
        <fullName evidence="2">Uncharacterized protein</fullName>
    </submittedName>
</protein>
<dbReference type="AlphaFoldDB" id="A0A914DAP1"/>
<name>A0A914DAP1_9BILA</name>
<dbReference type="WBParaSite" id="ACRNAN_scaffold2080.g27732.t1">
    <property type="protein sequence ID" value="ACRNAN_scaffold2080.g27732.t1"/>
    <property type="gene ID" value="ACRNAN_scaffold2080.g27732"/>
</dbReference>
<reference evidence="2" key="1">
    <citation type="submission" date="2022-11" db="UniProtKB">
        <authorList>
            <consortium name="WormBaseParasite"/>
        </authorList>
    </citation>
    <scope>IDENTIFICATION</scope>
</reference>
<accession>A0A914DAP1</accession>
<proteinExistence type="predicted"/>
<dbReference type="Proteomes" id="UP000887540">
    <property type="component" value="Unplaced"/>
</dbReference>
<sequence length="203" mass="24634">MSYPVVRAKSALTLPRERDIEREGTVGTVSSVTNVPNIEDTLVSNTYRPSTMFRYRRDYDLMDDYLYDRYYNNPSLYWQDYRYQARRYYNTDPGSDGSNGLDYPNFWSRYKWHSDFLNPLFWRSHKDPYYDRPLYDSWRPYMMDRSSQKQAIKMFRQGLVDFKTLDKHWIEPSANLRKEKDHADVFQPAGKYGPRRYFYSWAA</sequence>
<evidence type="ECO:0000313" key="2">
    <source>
        <dbReference type="WBParaSite" id="ACRNAN_scaffold2080.g27732.t1"/>
    </source>
</evidence>